<keyword evidence="3" id="KW-1003">Cell membrane</keyword>
<feature type="region of interest" description="Disordered" evidence="7">
    <location>
        <begin position="154"/>
        <end position="218"/>
    </location>
</feature>
<organism evidence="10 11">
    <name type="scientific">Nocardiopsis terrae</name>
    <dbReference type="NCBI Taxonomy" id="372655"/>
    <lineage>
        <taxon>Bacteria</taxon>
        <taxon>Bacillati</taxon>
        <taxon>Actinomycetota</taxon>
        <taxon>Actinomycetes</taxon>
        <taxon>Streptosporangiales</taxon>
        <taxon>Nocardiopsidaceae</taxon>
        <taxon>Nocardiopsis</taxon>
    </lineage>
</organism>
<feature type="domain" description="SSD" evidence="9">
    <location>
        <begin position="303"/>
        <end position="448"/>
    </location>
</feature>
<feature type="transmembrane region" description="Helical" evidence="8">
    <location>
        <begin position="784"/>
        <end position="808"/>
    </location>
</feature>
<gene>
    <name evidence="10" type="ORF">H4W79_004957</name>
</gene>
<protein>
    <submittedName>
        <fullName evidence="10">RND superfamily putative drug exporter</fullName>
    </submittedName>
</protein>
<evidence type="ECO:0000256" key="3">
    <source>
        <dbReference type="ARBA" id="ARBA00022475"/>
    </source>
</evidence>
<comment type="similarity">
    <text evidence="2">Belongs to the resistance-nodulation-cell division (RND) (TC 2.A.6) family. MmpL subfamily.</text>
</comment>
<evidence type="ECO:0000256" key="7">
    <source>
        <dbReference type="SAM" id="MobiDB-lite"/>
    </source>
</evidence>
<dbReference type="InterPro" id="IPR050545">
    <property type="entry name" value="Mycobact_MmpL"/>
</dbReference>
<feature type="transmembrane region" description="Helical" evidence="8">
    <location>
        <begin position="391"/>
        <end position="415"/>
    </location>
</feature>
<dbReference type="SUPFAM" id="SSF82866">
    <property type="entry name" value="Multidrug efflux transporter AcrB transmembrane domain"/>
    <property type="match status" value="2"/>
</dbReference>
<name>A0ABR9HNY7_9ACTN</name>
<evidence type="ECO:0000256" key="8">
    <source>
        <dbReference type="SAM" id="Phobius"/>
    </source>
</evidence>
<dbReference type="PROSITE" id="PS50156">
    <property type="entry name" value="SSD"/>
    <property type="match status" value="1"/>
</dbReference>
<keyword evidence="5 8" id="KW-1133">Transmembrane helix</keyword>
<dbReference type="Proteomes" id="UP000598217">
    <property type="component" value="Unassembled WGS sequence"/>
</dbReference>
<dbReference type="Pfam" id="PF03176">
    <property type="entry name" value="MMPL"/>
    <property type="match status" value="3"/>
</dbReference>
<feature type="transmembrane region" description="Helical" evidence="8">
    <location>
        <begin position="350"/>
        <end position="370"/>
    </location>
</feature>
<dbReference type="Gene3D" id="1.20.1640.10">
    <property type="entry name" value="Multidrug efflux transporter AcrB transmembrane domain"/>
    <property type="match status" value="2"/>
</dbReference>
<feature type="transmembrane region" description="Helical" evidence="8">
    <location>
        <begin position="639"/>
        <end position="659"/>
    </location>
</feature>
<feature type="transmembrane region" description="Helical" evidence="8">
    <location>
        <begin position="324"/>
        <end position="344"/>
    </location>
</feature>
<feature type="transmembrane region" description="Helical" evidence="8">
    <location>
        <begin position="488"/>
        <end position="505"/>
    </location>
</feature>
<dbReference type="RefSeq" id="WP_191267879.1">
    <property type="nucleotide sequence ID" value="NZ_BMXJ01000001.1"/>
</dbReference>
<comment type="subcellular location">
    <subcellularLocation>
        <location evidence="1">Cell membrane</location>
        <topology evidence="1">Multi-pass membrane protein</topology>
    </subcellularLocation>
</comment>
<evidence type="ECO:0000256" key="6">
    <source>
        <dbReference type="ARBA" id="ARBA00023136"/>
    </source>
</evidence>
<feature type="transmembrane region" description="Helical" evidence="8">
    <location>
        <begin position="671"/>
        <end position="691"/>
    </location>
</feature>
<feature type="transmembrane region" description="Helical" evidence="8">
    <location>
        <begin position="427"/>
        <end position="449"/>
    </location>
</feature>
<evidence type="ECO:0000256" key="2">
    <source>
        <dbReference type="ARBA" id="ARBA00010157"/>
    </source>
</evidence>
<evidence type="ECO:0000259" key="9">
    <source>
        <dbReference type="PROSITE" id="PS50156"/>
    </source>
</evidence>
<evidence type="ECO:0000256" key="4">
    <source>
        <dbReference type="ARBA" id="ARBA00022692"/>
    </source>
</evidence>
<feature type="transmembrane region" description="Helical" evidence="8">
    <location>
        <begin position="703"/>
        <end position="723"/>
    </location>
</feature>
<keyword evidence="11" id="KW-1185">Reference proteome</keyword>
<evidence type="ECO:0000313" key="11">
    <source>
        <dbReference type="Proteomes" id="UP000598217"/>
    </source>
</evidence>
<evidence type="ECO:0000256" key="1">
    <source>
        <dbReference type="ARBA" id="ARBA00004651"/>
    </source>
</evidence>
<feature type="transmembrane region" description="Helical" evidence="8">
    <location>
        <begin position="299"/>
        <end position="317"/>
    </location>
</feature>
<dbReference type="InterPro" id="IPR004869">
    <property type="entry name" value="MMPL_dom"/>
</dbReference>
<evidence type="ECO:0000313" key="10">
    <source>
        <dbReference type="EMBL" id="MBE1460743.1"/>
    </source>
</evidence>
<evidence type="ECO:0000256" key="5">
    <source>
        <dbReference type="ARBA" id="ARBA00022989"/>
    </source>
</evidence>
<dbReference type="InterPro" id="IPR000731">
    <property type="entry name" value="SSD"/>
</dbReference>
<proteinExistence type="inferred from homology"/>
<keyword evidence="4 8" id="KW-0812">Transmembrane</keyword>
<feature type="transmembrane region" description="Helical" evidence="8">
    <location>
        <begin position="751"/>
        <end position="772"/>
    </location>
</feature>
<reference evidence="10 11" key="1">
    <citation type="submission" date="2020-10" db="EMBL/GenBank/DDBJ databases">
        <title>Sequencing the genomes of 1000 actinobacteria strains.</title>
        <authorList>
            <person name="Klenk H.-P."/>
        </authorList>
    </citation>
    <scope>NUCLEOTIDE SEQUENCE [LARGE SCALE GENOMIC DNA]</scope>
    <source>
        <strain evidence="10 11">DSM 45157</strain>
    </source>
</reference>
<dbReference type="PANTHER" id="PTHR33406">
    <property type="entry name" value="MEMBRANE PROTEIN MJ1562-RELATED"/>
    <property type="match status" value="1"/>
</dbReference>
<comment type="caution">
    <text evidence="10">The sequence shown here is derived from an EMBL/GenBank/DDBJ whole genome shotgun (WGS) entry which is preliminary data.</text>
</comment>
<dbReference type="PANTHER" id="PTHR33406:SF11">
    <property type="entry name" value="MEMBRANE PROTEIN SCO6666-RELATED"/>
    <property type="match status" value="1"/>
</dbReference>
<accession>A0ABR9HNY7</accession>
<keyword evidence="6 8" id="KW-0472">Membrane</keyword>
<sequence length="845" mass="89909">MATLLYRLGKFTYRHRWSVIIAWIALVAALATAAAVFRVPVNDSFSIPGTESQDTVDMLQERFPERSGGRATVVLEAPEDEDIASGEYEEAVRDTADEVGDIDGVESVTDPFELYEQGYDQALNSDEVRSSMVEEGMEQARAEYDSELADAEEEAVEQARSAAEAQFPEGAPGREQALEQAEEQAREQVRSQAPGFDEEQARSQVEQEVDRRIEEDDLPEEATERIDDELREQIPLFSDDGTTALLQVQFVEPDGSVPSRTVDELLDSGDEAERAGLTVEFSGQSITAAQVAGIHGGEGVGLLVALGVLILNFGAVVAAGLPILMALTGAGAGMALVYALSRILELTSTAPLLALMLGLAVGIDYSLFVLARHRQQILEGMDPQESTGRAIGTAGSAVVFAGVTVVIALLGLSVVRIPFLTVMGVSAAVTVSFSVLVAVTLLPAVLGLLGGRVRAGRLPGLGARAERALTAESTLGSRWARAVTRRPILAVIAVLVVLGAALLPIQSMRLGLPTDESSAPDSTQHRAYDIITEEFGEGFNASLLVTVESEDTGDAERVREELESFDAVESVQSPVRNDDGDTAMVVAVPEDGPSSVRTEELLHDIRDARSGWESDTGATISVTGATATSIDTSERIAEAMPLFLAVVVGLALVLLMLVFRSILVPLKAALGFVLSMGAALGATVAVFQWGHGSALLGVTPTETLLSFLPIVLIGTLFGLAMDYEVFLVSRMREDFIHEGDARHAVVSGFRASARVVVCAAVIMFAVFASFVFSDNTTIQPVAFALAVGVLVDAFLVRMTLVPAVMALFGKAAWWLPRWLGRVLPDVDIEGANLRTESDGAGPQRG</sequence>
<dbReference type="EMBL" id="JADBDY010000001">
    <property type="protein sequence ID" value="MBE1460743.1"/>
    <property type="molecule type" value="Genomic_DNA"/>
</dbReference>
<dbReference type="CDD" id="cd06503">
    <property type="entry name" value="ATP-synt_Fo_b"/>
    <property type="match status" value="1"/>
</dbReference>